<reference evidence="2 3" key="1">
    <citation type="journal article" date="2019" name="Commun. Biol.">
        <title>The bagworm genome reveals a unique fibroin gene that provides high tensile strength.</title>
        <authorList>
            <person name="Kono N."/>
            <person name="Nakamura H."/>
            <person name="Ohtoshi R."/>
            <person name="Tomita M."/>
            <person name="Numata K."/>
            <person name="Arakawa K."/>
        </authorList>
    </citation>
    <scope>NUCLEOTIDE SEQUENCE [LARGE SCALE GENOMIC DNA]</scope>
</reference>
<dbReference type="Proteomes" id="UP000299102">
    <property type="component" value="Unassembled WGS sequence"/>
</dbReference>
<dbReference type="EMBL" id="BGZK01002395">
    <property type="protein sequence ID" value="GBP93598.1"/>
    <property type="molecule type" value="Genomic_DNA"/>
</dbReference>
<evidence type="ECO:0000313" key="2">
    <source>
        <dbReference type="EMBL" id="GBP93598.1"/>
    </source>
</evidence>
<dbReference type="AlphaFoldDB" id="A0A4C2A0T3"/>
<accession>A0A4C2A0T3</accession>
<gene>
    <name evidence="2" type="ORF">EVAR_50496_1</name>
</gene>
<name>A0A4C2A0T3_EUMVA</name>
<protein>
    <submittedName>
        <fullName evidence="2">Uncharacterized protein</fullName>
    </submittedName>
</protein>
<evidence type="ECO:0000256" key="1">
    <source>
        <dbReference type="SAM" id="MobiDB-lite"/>
    </source>
</evidence>
<sequence length="162" mass="17285">MANNIPSNPAPSSSKPAFLGELWSYSRRDQYISFNSRHNGDAGSAFTRHSPFVDWSLFASLRCPTITDETITPRGGGAAMVQVRLRGENHPTSDLQQRGAGATTSSVPGHDKPLFFLETRIDQLVSNLSHLKPLPLCLGEDVKPSVSDASTPTTPAGPLGGA</sequence>
<comment type="caution">
    <text evidence="2">The sequence shown here is derived from an EMBL/GenBank/DDBJ whole genome shotgun (WGS) entry which is preliminary data.</text>
</comment>
<organism evidence="2 3">
    <name type="scientific">Eumeta variegata</name>
    <name type="common">Bagworm moth</name>
    <name type="synonym">Eumeta japonica</name>
    <dbReference type="NCBI Taxonomy" id="151549"/>
    <lineage>
        <taxon>Eukaryota</taxon>
        <taxon>Metazoa</taxon>
        <taxon>Ecdysozoa</taxon>
        <taxon>Arthropoda</taxon>
        <taxon>Hexapoda</taxon>
        <taxon>Insecta</taxon>
        <taxon>Pterygota</taxon>
        <taxon>Neoptera</taxon>
        <taxon>Endopterygota</taxon>
        <taxon>Lepidoptera</taxon>
        <taxon>Glossata</taxon>
        <taxon>Ditrysia</taxon>
        <taxon>Tineoidea</taxon>
        <taxon>Psychidae</taxon>
        <taxon>Oiketicinae</taxon>
        <taxon>Eumeta</taxon>
    </lineage>
</organism>
<keyword evidence="3" id="KW-1185">Reference proteome</keyword>
<evidence type="ECO:0000313" key="3">
    <source>
        <dbReference type="Proteomes" id="UP000299102"/>
    </source>
</evidence>
<feature type="region of interest" description="Disordered" evidence="1">
    <location>
        <begin position="141"/>
        <end position="162"/>
    </location>
</feature>
<proteinExistence type="predicted"/>